<proteinExistence type="predicted"/>
<dbReference type="Proteomes" id="UP000095759">
    <property type="component" value="Unassembled WGS sequence"/>
</dbReference>
<accession>A0A1E5P422</accession>
<organism evidence="2 3">
    <name type="scientific">Streptomyces agglomeratus</name>
    <dbReference type="NCBI Taxonomy" id="285458"/>
    <lineage>
        <taxon>Bacteria</taxon>
        <taxon>Bacillati</taxon>
        <taxon>Actinomycetota</taxon>
        <taxon>Actinomycetes</taxon>
        <taxon>Kitasatosporales</taxon>
        <taxon>Streptomycetaceae</taxon>
        <taxon>Streptomyces</taxon>
    </lineage>
</organism>
<evidence type="ECO:0000313" key="2">
    <source>
        <dbReference type="EMBL" id="OEJ24301.1"/>
    </source>
</evidence>
<evidence type="ECO:0000256" key="1">
    <source>
        <dbReference type="SAM" id="Coils"/>
    </source>
</evidence>
<reference evidence="2 3" key="1">
    <citation type="submission" date="2016-08" db="EMBL/GenBank/DDBJ databases">
        <title>Complete genome sequence of Streptomyces agglomeratus strain 6-3-2, a novel anti-MRSA actinomycete isolated from Wuli of Tebit, China.</title>
        <authorList>
            <person name="Chen X."/>
        </authorList>
    </citation>
    <scope>NUCLEOTIDE SEQUENCE [LARGE SCALE GENOMIC DNA]</scope>
    <source>
        <strain evidence="2 3">6-3-2</strain>
    </source>
</reference>
<dbReference type="RefSeq" id="WP_069935028.1">
    <property type="nucleotide sequence ID" value="NZ_MEHJ01000001.1"/>
</dbReference>
<keyword evidence="1" id="KW-0175">Coiled coil</keyword>
<evidence type="ECO:0000313" key="3">
    <source>
        <dbReference type="Proteomes" id="UP000095759"/>
    </source>
</evidence>
<dbReference type="AlphaFoldDB" id="A0A1E5P422"/>
<sequence>MNDDTGSVAVALADLRGAVDTGFAKLNGRLDVALQRTDTVEREVAELKVKLSTLESKVWKWSVAAAAVGTGGATGLWQLLNGG</sequence>
<protein>
    <submittedName>
        <fullName evidence="2">Uncharacterized protein</fullName>
    </submittedName>
</protein>
<gene>
    <name evidence="2" type="ORF">AS594_07160</name>
</gene>
<name>A0A1E5P422_9ACTN</name>
<dbReference type="EMBL" id="MEHJ01000001">
    <property type="protein sequence ID" value="OEJ24301.1"/>
    <property type="molecule type" value="Genomic_DNA"/>
</dbReference>
<comment type="caution">
    <text evidence="2">The sequence shown here is derived from an EMBL/GenBank/DDBJ whole genome shotgun (WGS) entry which is preliminary data.</text>
</comment>
<keyword evidence="3" id="KW-1185">Reference proteome</keyword>
<feature type="coiled-coil region" evidence="1">
    <location>
        <begin position="30"/>
        <end position="57"/>
    </location>
</feature>
<dbReference type="OrthoDB" id="4310037at2"/>